<dbReference type="OrthoDB" id="418748at2759"/>
<dbReference type="InterPro" id="IPR000477">
    <property type="entry name" value="RT_dom"/>
</dbReference>
<organism evidence="4">
    <name type="scientific">Schistocephalus solidus</name>
    <name type="common">Tapeworm</name>
    <dbReference type="NCBI Taxonomy" id="70667"/>
    <lineage>
        <taxon>Eukaryota</taxon>
        <taxon>Metazoa</taxon>
        <taxon>Spiralia</taxon>
        <taxon>Lophotrochozoa</taxon>
        <taxon>Platyhelminthes</taxon>
        <taxon>Cestoda</taxon>
        <taxon>Eucestoda</taxon>
        <taxon>Diphyllobothriidea</taxon>
        <taxon>Diphyllobothriidae</taxon>
        <taxon>Schistocephalus</taxon>
    </lineage>
</organism>
<evidence type="ECO:0000313" key="3">
    <source>
        <dbReference type="Proteomes" id="UP000275846"/>
    </source>
</evidence>
<evidence type="ECO:0000313" key="4">
    <source>
        <dbReference type="WBParaSite" id="SSLN_0002015001-mRNA-1"/>
    </source>
</evidence>
<evidence type="ECO:0000259" key="1">
    <source>
        <dbReference type="Pfam" id="PF00078"/>
    </source>
</evidence>
<dbReference type="Proteomes" id="UP000275846">
    <property type="component" value="Unassembled WGS sequence"/>
</dbReference>
<name>A0A183TSH3_SCHSO</name>
<dbReference type="EMBL" id="UYSU01047441">
    <property type="protein sequence ID" value="VDM05808.1"/>
    <property type="molecule type" value="Genomic_DNA"/>
</dbReference>
<dbReference type="WBParaSite" id="SSLN_0002015001-mRNA-1">
    <property type="protein sequence ID" value="SSLN_0002015001-mRNA-1"/>
    <property type="gene ID" value="SSLN_0002015001"/>
</dbReference>
<dbReference type="Gene3D" id="3.60.10.10">
    <property type="entry name" value="Endonuclease/exonuclease/phosphatase"/>
    <property type="match status" value="1"/>
</dbReference>
<evidence type="ECO:0000313" key="2">
    <source>
        <dbReference type="EMBL" id="VDM05808.1"/>
    </source>
</evidence>
<dbReference type="STRING" id="70667.A0A183TSH3"/>
<dbReference type="CDD" id="cd01650">
    <property type="entry name" value="RT_nLTR_like"/>
    <property type="match status" value="1"/>
</dbReference>
<dbReference type="PANTHER" id="PTHR47027:SF26">
    <property type="entry name" value="REVERSE TRANSCRIPTASE DOMAIN-CONTAINING PROTEIN"/>
    <property type="match status" value="1"/>
</dbReference>
<gene>
    <name evidence="2" type="ORF">SSLN_LOCUS19422</name>
</gene>
<dbReference type="PANTHER" id="PTHR47027">
    <property type="entry name" value="REVERSE TRANSCRIPTASE DOMAIN-CONTAINING PROTEIN"/>
    <property type="match status" value="1"/>
</dbReference>
<reference evidence="4" key="1">
    <citation type="submission" date="2016-06" db="UniProtKB">
        <authorList>
            <consortium name="WormBaseParasite"/>
        </authorList>
    </citation>
    <scope>IDENTIFICATION</scope>
</reference>
<reference evidence="2 3" key="2">
    <citation type="submission" date="2018-11" db="EMBL/GenBank/DDBJ databases">
        <authorList>
            <consortium name="Pathogen Informatics"/>
        </authorList>
    </citation>
    <scope>NUCLEOTIDE SEQUENCE [LARGE SCALE GENOMIC DNA]</scope>
    <source>
        <strain evidence="2 3">NST_G2</strain>
    </source>
</reference>
<accession>A0A183TSH3</accession>
<feature type="domain" description="Reverse transcriptase" evidence="1">
    <location>
        <begin position="432"/>
        <end position="536"/>
    </location>
</feature>
<dbReference type="SUPFAM" id="SSF56219">
    <property type="entry name" value="DNase I-like"/>
    <property type="match status" value="1"/>
</dbReference>
<dbReference type="Pfam" id="PF00078">
    <property type="entry name" value="RVT_1"/>
    <property type="match status" value="1"/>
</dbReference>
<sequence>MSLRIPLQGDQFATIISTYTPPMTSSDAAKEKFYEDLRALLVTVSKVDKLIVLGEFNARVGTDHAAWQRVLCPHGLGSCNDNDLLLLCTCAEHSILLTNTFFRLPTRKKATWMHPRLRHLHLLDYVLVRRRDRQDVLVTKAIRDADSWTDHQLVISQMRLRLQPQRKTQEKRPPGKLNTTLLKLPAHCFDFSNQITEKLEDLHAPADNATVETGWCQLRNVIQSTALEVLGRARRQHQDWFDDYDADISNLLAEKNGPHKAYMELRIDATKAAFFRCQRFVKQRPWKMQDAWMILKAAEIQGYADRNEIKNFFKTIKAIYGPCIQGTAPLISSDGTTLLTEKSQILKCWAEYFRSVINCSSAISDAAIDRIPQVDPNNDLDLPPSLPETIRAVQQISSGKALGSDAIPPEVYKHGDGRNHNNLPGDVLYKRKGNWQLCDNHRGISLLNIAGKIFAHILLNRLKEHLEQGLLAESQCGFHRHHGTTDMIFAARQLQEKCQEMRTHLYTTFVDLAKAFDMVNHNGLWKFMQKFGCPERFTHMEDIQRSMDLLAAGCADFGLAFSTAKTVVMPQPPPGADQNAPRINDNGAQFKNVETFAYLGSTMSRNTRIDDEVAQRISKTSQAFGRLQASVWNRHGIHLNTKLKM</sequence>
<keyword evidence="3" id="KW-1185">Reference proteome</keyword>
<dbReference type="AlphaFoldDB" id="A0A183TSH3"/>
<proteinExistence type="predicted"/>
<protein>
    <submittedName>
        <fullName evidence="4">Reverse transcriptase domain-containing protein</fullName>
    </submittedName>
</protein>
<dbReference type="InterPro" id="IPR036691">
    <property type="entry name" value="Endo/exonu/phosph_ase_sf"/>
</dbReference>